<evidence type="ECO:0000313" key="3">
    <source>
        <dbReference type="Proteomes" id="UP001451303"/>
    </source>
</evidence>
<evidence type="ECO:0000313" key="2">
    <source>
        <dbReference type="EMBL" id="KAL0473663.1"/>
    </source>
</evidence>
<sequence>MFLARWGELLFHVLVFFLLKNSSLYSATYYLAGTLHRNGCCLRAAIAPNKPAKIHCSAVHKWHPSKVGGRYSVVKGAGKERKASNVAVEGLDRLGLSARVCVTMWVPYPSSSLSIWLPLFP</sequence>
<reference evidence="2 3" key="1">
    <citation type="submission" date="2023-09" db="EMBL/GenBank/DDBJ databases">
        <title>Multi-omics analysis of a traditional fermented food reveals byproduct-associated fungal strains for waste-to-food upcycling.</title>
        <authorList>
            <consortium name="Lawrence Berkeley National Laboratory"/>
            <person name="Rekdal V.M."/>
            <person name="Villalobos-Escobedo J.M."/>
            <person name="Rodriguez-Valeron N."/>
            <person name="Garcia M.O."/>
            <person name="Vasquez D.P."/>
            <person name="Damayanti I."/>
            <person name="Sorensen P.M."/>
            <person name="Baidoo E.E."/>
            <person name="De Carvalho A.C."/>
            <person name="Riley R."/>
            <person name="Lipzen A."/>
            <person name="He G."/>
            <person name="Yan M."/>
            <person name="Haridas S."/>
            <person name="Daum C."/>
            <person name="Yoshinaga Y."/>
            <person name="Ng V."/>
            <person name="Grigoriev I.V."/>
            <person name="Munk R."/>
            <person name="Nuraida L."/>
            <person name="Wijaya C.H."/>
            <person name="Morales P.-C."/>
            <person name="Keasling J.D."/>
        </authorList>
    </citation>
    <scope>NUCLEOTIDE SEQUENCE [LARGE SCALE GENOMIC DNA]</scope>
    <source>
        <strain evidence="2 3">FGSC 2613</strain>
    </source>
</reference>
<evidence type="ECO:0000256" key="1">
    <source>
        <dbReference type="SAM" id="SignalP"/>
    </source>
</evidence>
<protein>
    <recommendedName>
        <fullName evidence="4">Secreted protein</fullName>
    </recommendedName>
</protein>
<feature type="signal peptide" evidence="1">
    <location>
        <begin position="1"/>
        <end position="26"/>
    </location>
</feature>
<dbReference type="EMBL" id="JAVLET010000002">
    <property type="protein sequence ID" value="KAL0473663.1"/>
    <property type="molecule type" value="Genomic_DNA"/>
</dbReference>
<dbReference type="Proteomes" id="UP001451303">
    <property type="component" value="Unassembled WGS sequence"/>
</dbReference>
<gene>
    <name evidence="2" type="ORF">QR685DRAFT_436206</name>
</gene>
<name>A0ABR3DLW9_NEUIN</name>
<accession>A0ABR3DLW9</accession>
<evidence type="ECO:0008006" key="4">
    <source>
        <dbReference type="Google" id="ProtNLM"/>
    </source>
</evidence>
<keyword evidence="1" id="KW-0732">Signal</keyword>
<proteinExistence type="predicted"/>
<organism evidence="2 3">
    <name type="scientific">Neurospora intermedia</name>
    <dbReference type="NCBI Taxonomy" id="5142"/>
    <lineage>
        <taxon>Eukaryota</taxon>
        <taxon>Fungi</taxon>
        <taxon>Dikarya</taxon>
        <taxon>Ascomycota</taxon>
        <taxon>Pezizomycotina</taxon>
        <taxon>Sordariomycetes</taxon>
        <taxon>Sordariomycetidae</taxon>
        <taxon>Sordariales</taxon>
        <taxon>Sordariaceae</taxon>
        <taxon>Neurospora</taxon>
    </lineage>
</organism>
<comment type="caution">
    <text evidence="2">The sequence shown here is derived from an EMBL/GenBank/DDBJ whole genome shotgun (WGS) entry which is preliminary data.</text>
</comment>
<feature type="chain" id="PRO_5046106328" description="Secreted protein" evidence="1">
    <location>
        <begin position="27"/>
        <end position="121"/>
    </location>
</feature>
<keyword evidence="3" id="KW-1185">Reference proteome</keyword>